<proteinExistence type="predicted"/>
<sequence>MHFNARARHRLAQRATLDLEVRRAGIAHQHHADLGRSVHAADVEAEGLFDKVRGIVIDGLAGERQLLERKAVVLRLAAVLHHAVVRGSCRHVGELVVRQGLEQTLRVESPAVGAHGEPQRQGRQRAMPQPVAPGG</sequence>
<dbReference type="AlphaFoldDB" id="A0A644Z6Z9"/>
<reference evidence="2" key="1">
    <citation type="submission" date="2019-08" db="EMBL/GenBank/DDBJ databases">
        <authorList>
            <person name="Kucharzyk K."/>
            <person name="Murdoch R.W."/>
            <person name="Higgins S."/>
            <person name="Loffler F."/>
        </authorList>
    </citation>
    <scope>NUCLEOTIDE SEQUENCE</scope>
</reference>
<evidence type="ECO:0000256" key="1">
    <source>
        <dbReference type="SAM" id="MobiDB-lite"/>
    </source>
</evidence>
<protein>
    <submittedName>
        <fullName evidence="2">Uncharacterized protein</fullName>
    </submittedName>
</protein>
<name>A0A644Z6Z9_9ZZZZ</name>
<evidence type="ECO:0000313" key="2">
    <source>
        <dbReference type="EMBL" id="MPM36068.1"/>
    </source>
</evidence>
<accession>A0A644Z6Z9</accession>
<organism evidence="2">
    <name type="scientific">bioreactor metagenome</name>
    <dbReference type="NCBI Taxonomy" id="1076179"/>
    <lineage>
        <taxon>unclassified sequences</taxon>
        <taxon>metagenomes</taxon>
        <taxon>ecological metagenomes</taxon>
    </lineage>
</organism>
<comment type="caution">
    <text evidence="2">The sequence shown here is derived from an EMBL/GenBank/DDBJ whole genome shotgun (WGS) entry which is preliminary data.</text>
</comment>
<dbReference type="EMBL" id="VSSQ01007485">
    <property type="protein sequence ID" value="MPM36068.1"/>
    <property type="molecule type" value="Genomic_DNA"/>
</dbReference>
<feature type="region of interest" description="Disordered" evidence="1">
    <location>
        <begin position="108"/>
        <end position="135"/>
    </location>
</feature>
<gene>
    <name evidence="2" type="ORF">SDC9_82663</name>
</gene>